<evidence type="ECO:0000259" key="2">
    <source>
        <dbReference type="Pfam" id="PF26563"/>
    </source>
</evidence>
<evidence type="ECO:0000259" key="1">
    <source>
        <dbReference type="Pfam" id="PF01656"/>
    </source>
</evidence>
<dbReference type="InterPro" id="IPR050625">
    <property type="entry name" value="ParA/MinD_ATPase"/>
</dbReference>
<feature type="domain" description="CobQ/CobB/MinD/ParA nucleotide binding" evidence="1">
    <location>
        <begin position="136"/>
        <end position="339"/>
    </location>
</feature>
<protein>
    <submittedName>
        <fullName evidence="3">Septum formation initiator</fullName>
    </submittedName>
</protein>
<dbReference type="GO" id="GO:0016887">
    <property type="term" value="F:ATP hydrolysis activity"/>
    <property type="evidence" value="ECO:0007669"/>
    <property type="project" value="TreeGrafter"/>
</dbReference>
<dbReference type="GO" id="GO:0005524">
    <property type="term" value="F:ATP binding"/>
    <property type="evidence" value="ECO:0007669"/>
    <property type="project" value="TreeGrafter"/>
</dbReference>
<dbReference type="NCBIfam" id="TIGR03815">
    <property type="entry name" value="CpaE_hom_Actino"/>
    <property type="match status" value="1"/>
</dbReference>
<sequence length="369" mass="37735">MAGAITPEHLGAVDGCQVRPLIVTEDERLLDDLLRLCAAAGAKPEVAHGAPIRRGSWEGAPLVLLGDDCAGRLAGRARRAGVLLIGQDLDDHGIWRRAVDVGADHVLFLPDAETWLVDRIADVAEGVGRQALTVGVIGGSGGAGASTLACALAVTAARGGRRTMLIDGDPLGGGLDVLLGGESAQGLRWPAFAESRGRVGAGALEESLPQLHALRVLSWDRGDSVAIPPSAMRSVLAAARRRGGVVVVDLPRRIDDAAVEALGQLDLGLLVVPAELRAVAAAHRVAASVGMVLRDLRAVVRGPFGSGLDDEQIARLLGLPLAGELPREPGLSAALDSGSPPGGSARGPLARFCADFWDRAMPGGGGGAS</sequence>
<dbReference type="PANTHER" id="PTHR43384">
    <property type="entry name" value="SEPTUM SITE-DETERMINING PROTEIN MIND HOMOLOG, CHLOROPLASTIC-RELATED"/>
    <property type="match status" value="1"/>
</dbReference>
<dbReference type="GO" id="GO:0005829">
    <property type="term" value="C:cytosol"/>
    <property type="evidence" value="ECO:0007669"/>
    <property type="project" value="TreeGrafter"/>
</dbReference>
<dbReference type="RefSeq" id="WP_135337216.1">
    <property type="nucleotide sequence ID" value="NZ_JBHLTX010000053.1"/>
</dbReference>
<dbReference type="Pfam" id="PF01656">
    <property type="entry name" value="CbiA"/>
    <property type="match status" value="1"/>
</dbReference>
<evidence type="ECO:0000313" key="3">
    <source>
        <dbReference type="EMBL" id="TGB18096.1"/>
    </source>
</evidence>
<dbReference type="InterPro" id="IPR059050">
    <property type="entry name" value="Rv3660c_N"/>
</dbReference>
<dbReference type="InterPro" id="IPR022521">
    <property type="entry name" value="Rv3660c"/>
</dbReference>
<gene>
    <name evidence="3" type="ORF">E4099_02425</name>
</gene>
<dbReference type="InterPro" id="IPR027417">
    <property type="entry name" value="P-loop_NTPase"/>
</dbReference>
<comment type="caution">
    <text evidence="3">The sequence shown here is derived from an EMBL/GenBank/DDBJ whole genome shotgun (WGS) entry which is preliminary data.</text>
</comment>
<feature type="domain" description="Rv3660c-like CheY-like N-terminal" evidence="2">
    <location>
        <begin position="23"/>
        <end position="127"/>
    </location>
</feature>
<evidence type="ECO:0000313" key="4">
    <source>
        <dbReference type="Proteomes" id="UP000297948"/>
    </source>
</evidence>
<name>A0A4Z0HD42_9ACTN</name>
<dbReference type="Gene3D" id="3.40.50.300">
    <property type="entry name" value="P-loop containing nucleotide triphosphate hydrolases"/>
    <property type="match status" value="1"/>
</dbReference>
<dbReference type="PANTHER" id="PTHR43384:SF11">
    <property type="entry name" value="SEPTUM SITE DETERMINING PROTEIN"/>
    <property type="match status" value="1"/>
</dbReference>
<dbReference type="Proteomes" id="UP000297948">
    <property type="component" value="Unassembled WGS sequence"/>
</dbReference>
<dbReference type="Pfam" id="PF26563">
    <property type="entry name" value="Rv3660c_N"/>
    <property type="match status" value="1"/>
</dbReference>
<dbReference type="InterPro" id="IPR002586">
    <property type="entry name" value="CobQ/CobB/MinD/ParA_Nub-bd_dom"/>
</dbReference>
<dbReference type="AlphaFoldDB" id="A0A4Z0HD42"/>
<proteinExistence type="predicted"/>
<dbReference type="EMBL" id="SRID01000010">
    <property type="protein sequence ID" value="TGB18096.1"/>
    <property type="molecule type" value="Genomic_DNA"/>
</dbReference>
<dbReference type="GO" id="GO:0009898">
    <property type="term" value="C:cytoplasmic side of plasma membrane"/>
    <property type="evidence" value="ECO:0007669"/>
    <property type="project" value="TreeGrafter"/>
</dbReference>
<dbReference type="GO" id="GO:0051782">
    <property type="term" value="P:negative regulation of cell division"/>
    <property type="evidence" value="ECO:0007669"/>
    <property type="project" value="TreeGrafter"/>
</dbReference>
<dbReference type="SUPFAM" id="SSF52540">
    <property type="entry name" value="P-loop containing nucleoside triphosphate hydrolases"/>
    <property type="match status" value="1"/>
</dbReference>
<reference evidence="3 4" key="1">
    <citation type="submission" date="2019-03" db="EMBL/GenBank/DDBJ databases">
        <authorList>
            <person name="Gonzalez-Pimentel J.L."/>
        </authorList>
    </citation>
    <scope>NUCLEOTIDE SEQUENCE [LARGE SCALE GENOMIC DNA]</scope>
    <source>
        <strain evidence="3 4">JCM 31289</strain>
    </source>
</reference>
<accession>A0A4Z0HD42</accession>
<dbReference type="OrthoDB" id="3252838at2"/>
<organism evidence="3 4">
    <name type="scientific">Streptomyces palmae</name>
    <dbReference type="NCBI Taxonomy" id="1701085"/>
    <lineage>
        <taxon>Bacteria</taxon>
        <taxon>Bacillati</taxon>
        <taxon>Actinomycetota</taxon>
        <taxon>Actinomycetes</taxon>
        <taxon>Kitasatosporales</taxon>
        <taxon>Streptomycetaceae</taxon>
        <taxon>Streptomyces</taxon>
    </lineage>
</organism>
<keyword evidence="4" id="KW-1185">Reference proteome</keyword>